<accession>A0A558ALG2</accession>
<comment type="caution">
    <text evidence="2">The sequence shown here is derived from an EMBL/GenBank/DDBJ whole genome shotgun (WGS) entry which is preliminary data.</text>
</comment>
<dbReference type="EMBL" id="VJZA01000004">
    <property type="protein sequence ID" value="TVT25106.1"/>
    <property type="molecule type" value="Genomic_DNA"/>
</dbReference>
<dbReference type="RefSeq" id="WP_144634067.1">
    <property type="nucleotide sequence ID" value="NZ_BNAX01000015.1"/>
</dbReference>
<protein>
    <recommendedName>
        <fullName evidence="4">MFS transporter</fullName>
    </recommendedName>
</protein>
<proteinExistence type="predicted"/>
<keyword evidence="3" id="KW-1185">Reference proteome</keyword>
<dbReference type="OrthoDB" id="3177957at2"/>
<evidence type="ECO:0000256" key="1">
    <source>
        <dbReference type="SAM" id="Phobius"/>
    </source>
</evidence>
<feature type="transmembrane region" description="Helical" evidence="1">
    <location>
        <begin position="37"/>
        <end position="63"/>
    </location>
</feature>
<keyword evidence="1" id="KW-0812">Transmembrane</keyword>
<evidence type="ECO:0000313" key="3">
    <source>
        <dbReference type="Proteomes" id="UP000318578"/>
    </source>
</evidence>
<dbReference type="Proteomes" id="UP000318578">
    <property type="component" value="Unassembled WGS sequence"/>
</dbReference>
<keyword evidence="1" id="KW-0472">Membrane</keyword>
<sequence length="114" mass="11688">MFFVAGSVIAGLGVGLTFNGTLRGISAATTATARSEVFSAAYVISYAALSLPSLAAGLLARSWGLGSTAYLYIAFVGVLSLGAAVHAGRPRARLRPGDVVPANLETVRPERTPH</sequence>
<name>A0A558ALG2_9PSEU</name>
<evidence type="ECO:0000313" key="2">
    <source>
        <dbReference type="EMBL" id="TVT25106.1"/>
    </source>
</evidence>
<keyword evidence="1" id="KW-1133">Transmembrane helix</keyword>
<reference evidence="2 3" key="1">
    <citation type="submission" date="2019-07" db="EMBL/GenBank/DDBJ databases">
        <title>New species of Amycolatopsis and Streptomyces.</title>
        <authorList>
            <person name="Duangmal K."/>
            <person name="Teo W.F.A."/>
            <person name="Lipun K."/>
        </authorList>
    </citation>
    <scope>NUCLEOTIDE SEQUENCE [LARGE SCALE GENOMIC DNA]</scope>
    <source>
        <strain evidence="2 3">JCM 30562</strain>
    </source>
</reference>
<feature type="transmembrane region" description="Helical" evidence="1">
    <location>
        <begin position="69"/>
        <end position="87"/>
    </location>
</feature>
<evidence type="ECO:0008006" key="4">
    <source>
        <dbReference type="Google" id="ProtNLM"/>
    </source>
</evidence>
<feature type="transmembrane region" description="Helical" evidence="1">
    <location>
        <begin position="6"/>
        <end position="25"/>
    </location>
</feature>
<dbReference type="AlphaFoldDB" id="A0A558ALG2"/>
<gene>
    <name evidence="2" type="ORF">FNH06_04630</name>
</gene>
<organism evidence="2 3">
    <name type="scientific">Amycolatopsis acidiphila</name>
    <dbReference type="NCBI Taxonomy" id="715473"/>
    <lineage>
        <taxon>Bacteria</taxon>
        <taxon>Bacillati</taxon>
        <taxon>Actinomycetota</taxon>
        <taxon>Actinomycetes</taxon>
        <taxon>Pseudonocardiales</taxon>
        <taxon>Pseudonocardiaceae</taxon>
        <taxon>Amycolatopsis</taxon>
    </lineage>
</organism>